<dbReference type="InterPro" id="IPR050428">
    <property type="entry name" value="TCS_sensor_his_kinase"/>
</dbReference>
<dbReference type="EC" id="2.7.13.3" evidence="3"/>
<protein>
    <recommendedName>
        <fullName evidence="3">histidine kinase</fullName>
        <ecNumber evidence="3">2.7.13.3</ecNumber>
    </recommendedName>
</protein>
<evidence type="ECO:0000256" key="13">
    <source>
        <dbReference type="ARBA" id="ARBA00023136"/>
    </source>
</evidence>
<gene>
    <name evidence="18" type="ORF">D7Z26_05910</name>
</gene>
<feature type="transmembrane region" description="Helical" evidence="15">
    <location>
        <begin position="169"/>
        <end position="189"/>
    </location>
</feature>
<evidence type="ECO:0000256" key="11">
    <source>
        <dbReference type="ARBA" id="ARBA00022989"/>
    </source>
</evidence>
<evidence type="ECO:0000256" key="7">
    <source>
        <dbReference type="ARBA" id="ARBA00022692"/>
    </source>
</evidence>
<dbReference type="PANTHER" id="PTHR45436">
    <property type="entry name" value="SENSOR HISTIDINE KINASE YKOH"/>
    <property type="match status" value="1"/>
</dbReference>
<evidence type="ECO:0000256" key="12">
    <source>
        <dbReference type="ARBA" id="ARBA00023012"/>
    </source>
</evidence>
<keyword evidence="9 18" id="KW-0418">Kinase</keyword>
<dbReference type="SMART" id="SM00387">
    <property type="entry name" value="HATPase_c"/>
    <property type="match status" value="1"/>
</dbReference>
<dbReference type="InterPro" id="IPR003661">
    <property type="entry name" value="HisK_dim/P_dom"/>
</dbReference>
<comment type="subcellular location">
    <subcellularLocation>
        <location evidence="2">Cell membrane</location>
        <topology evidence="2">Multi-pass membrane protein</topology>
    </subcellularLocation>
</comment>
<dbReference type="Gene3D" id="3.30.565.10">
    <property type="entry name" value="Histidine kinase-like ATPase, C-terminal domain"/>
    <property type="match status" value="1"/>
</dbReference>
<reference evidence="18 19" key="1">
    <citation type="submission" date="2018-10" db="EMBL/GenBank/DDBJ databases">
        <title>Cohnella sp. M2MS4P-1, whole genome shotgun sequence.</title>
        <authorList>
            <person name="Tuo L."/>
        </authorList>
    </citation>
    <scope>NUCLEOTIDE SEQUENCE [LARGE SCALE GENOMIC DNA]</scope>
    <source>
        <strain evidence="18 19">M2MS4P-1</strain>
    </source>
</reference>
<feature type="domain" description="Histidine kinase" evidence="16">
    <location>
        <begin position="271"/>
        <end position="487"/>
    </location>
</feature>
<feature type="coiled-coil region" evidence="14">
    <location>
        <begin position="241"/>
        <end position="271"/>
    </location>
</feature>
<dbReference type="EMBL" id="RBZM01000003">
    <property type="protein sequence ID" value="RKP56176.1"/>
    <property type="molecule type" value="Genomic_DNA"/>
</dbReference>
<evidence type="ECO:0000256" key="6">
    <source>
        <dbReference type="ARBA" id="ARBA00022679"/>
    </source>
</evidence>
<dbReference type="Gene3D" id="1.10.287.130">
    <property type="match status" value="1"/>
</dbReference>
<dbReference type="InterPro" id="IPR036890">
    <property type="entry name" value="HATPase_C_sf"/>
</dbReference>
<keyword evidence="8" id="KW-0547">Nucleotide-binding</keyword>
<evidence type="ECO:0000256" key="14">
    <source>
        <dbReference type="SAM" id="Coils"/>
    </source>
</evidence>
<dbReference type="CDD" id="cd00082">
    <property type="entry name" value="HisKA"/>
    <property type="match status" value="1"/>
</dbReference>
<keyword evidence="6" id="KW-0808">Transferase</keyword>
<evidence type="ECO:0000256" key="10">
    <source>
        <dbReference type="ARBA" id="ARBA00022840"/>
    </source>
</evidence>
<dbReference type="CDD" id="cd06225">
    <property type="entry name" value="HAMP"/>
    <property type="match status" value="1"/>
</dbReference>
<evidence type="ECO:0000256" key="5">
    <source>
        <dbReference type="ARBA" id="ARBA00022553"/>
    </source>
</evidence>
<dbReference type="Pfam" id="PF02518">
    <property type="entry name" value="HATPase_c"/>
    <property type="match status" value="1"/>
</dbReference>
<keyword evidence="11 15" id="KW-1133">Transmembrane helix</keyword>
<dbReference type="InterPro" id="IPR005467">
    <property type="entry name" value="His_kinase_dom"/>
</dbReference>
<dbReference type="Proteomes" id="UP000282076">
    <property type="component" value="Unassembled WGS sequence"/>
</dbReference>
<sequence length="496" mass="55767">MSAVSIKVKFSLFLAALLSLTVLVLSVYVLRGIKDQQRQHREKELLQQTRIANLSVKQAYLTSPPTEAQLFLRNRGQQFAMDLAVYSGLHVVLYDMTGAKAGDSVPLSGPYDVEQALSYALQGKIAYQQDGQSLLYLTPLQGPDSQMGVIQFRYSLESDMRFYDTIARLFLLTGGIVLTASFILGYLYFRRATSAIVKLNQSAEQIRTGQFLLAAPLKRKDELGQLSRSIFYMSTEIRNNIGAMKEEETKLRQAVDKLQKLEQQQKQFIGNISHEFKTPLTSIKAYAELMDLYSEDANLRADAVHRILEETGRLNEMVERVLRLAALEKYDFEYRPELVDLQSLLRDLTDRMTGKAERFGVTINASLASADIWADRESFIHIFVNLLDNAIKYNVPGGRVDVNCRHDPTGTQAIVEIADTGIGIPDEARINIFEPFFTVNKDRSRVSGGTGLGLALVQRLVEKHRGTIELLTTGTGTTFRLTFPVKPTLPRKEEPL</sequence>
<dbReference type="GO" id="GO:0005886">
    <property type="term" value="C:plasma membrane"/>
    <property type="evidence" value="ECO:0007669"/>
    <property type="project" value="UniProtKB-SubCell"/>
</dbReference>
<evidence type="ECO:0000256" key="1">
    <source>
        <dbReference type="ARBA" id="ARBA00000085"/>
    </source>
</evidence>
<evidence type="ECO:0000256" key="15">
    <source>
        <dbReference type="SAM" id="Phobius"/>
    </source>
</evidence>
<dbReference type="Pfam" id="PF00512">
    <property type="entry name" value="HisKA"/>
    <property type="match status" value="1"/>
</dbReference>
<dbReference type="SMART" id="SM00304">
    <property type="entry name" value="HAMP"/>
    <property type="match status" value="1"/>
</dbReference>
<dbReference type="GO" id="GO:0000155">
    <property type="term" value="F:phosphorelay sensor kinase activity"/>
    <property type="evidence" value="ECO:0007669"/>
    <property type="project" value="InterPro"/>
</dbReference>
<accession>A0A494Y085</accession>
<dbReference type="SMART" id="SM00388">
    <property type="entry name" value="HisKA"/>
    <property type="match status" value="1"/>
</dbReference>
<proteinExistence type="predicted"/>
<evidence type="ECO:0000259" key="16">
    <source>
        <dbReference type="PROSITE" id="PS50109"/>
    </source>
</evidence>
<evidence type="ECO:0000256" key="8">
    <source>
        <dbReference type="ARBA" id="ARBA00022741"/>
    </source>
</evidence>
<dbReference type="InterPro" id="IPR003660">
    <property type="entry name" value="HAMP_dom"/>
</dbReference>
<keyword evidence="10" id="KW-0067">ATP-binding</keyword>
<dbReference type="PRINTS" id="PR00344">
    <property type="entry name" value="BCTRLSENSOR"/>
</dbReference>
<dbReference type="AlphaFoldDB" id="A0A494Y085"/>
<evidence type="ECO:0000256" key="3">
    <source>
        <dbReference type="ARBA" id="ARBA00012438"/>
    </source>
</evidence>
<dbReference type="CDD" id="cd00075">
    <property type="entry name" value="HATPase"/>
    <property type="match status" value="1"/>
</dbReference>
<evidence type="ECO:0000259" key="17">
    <source>
        <dbReference type="PROSITE" id="PS50885"/>
    </source>
</evidence>
<dbReference type="FunFam" id="1.10.287.130:FF:000001">
    <property type="entry name" value="Two-component sensor histidine kinase"/>
    <property type="match status" value="1"/>
</dbReference>
<comment type="caution">
    <text evidence="18">The sequence shown here is derived from an EMBL/GenBank/DDBJ whole genome shotgun (WGS) entry which is preliminary data.</text>
</comment>
<dbReference type="PROSITE" id="PS50885">
    <property type="entry name" value="HAMP"/>
    <property type="match status" value="1"/>
</dbReference>
<evidence type="ECO:0000313" key="19">
    <source>
        <dbReference type="Proteomes" id="UP000282076"/>
    </source>
</evidence>
<feature type="transmembrane region" description="Helical" evidence="15">
    <location>
        <begin position="12"/>
        <end position="33"/>
    </location>
</feature>
<dbReference type="InterPro" id="IPR004358">
    <property type="entry name" value="Sig_transdc_His_kin-like_C"/>
</dbReference>
<dbReference type="OrthoDB" id="9786919at2"/>
<dbReference type="RefSeq" id="WP_120975143.1">
    <property type="nucleotide sequence ID" value="NZ_RBZM01000003.1"/>
</dbReference>
<dbReference type="PANTHER" id="PTHR45436:SF5">
    <property type="entry name" value="SENSOR HISTIDINE KINASE TRCS"/>
    <property type="match status" value="1"/>
</dbReference>
<comment type="catalytic activity">
    <reaction evidence="1">
        <text>ATP + protein L-histidine = ADP + protein N-phospho-L-histidine.</text>
        <dbReference type="EC" id="2.7.13.3"/>
    </reaction>
</comment>
<evidence type="ECO:0000256" key="9">
    <source>
        <dbReference type="ARBA" id="ARBA00022777"/>
    </source>
</evidence>
<name>A0A494Y085_9BACL</name>
<dbReference type="SUPFAM" id="SSF158472">
    <property type="entry name" value="HAMP domain-like"/>
    <property type="match status" value="1"/>
</dbReference>
<dbReference type="Pfam" id="PF00672">
    <property type="entry name" value="HAMP"/>
    <property type="match status" value="1"/>
</dbReference>
<dbReference type="SUPFAM" id="SSF47384">
    <property type="entry name" value="Homodimeric domain of signal transducing histidine kinase"/>
    <property type="match status" value="1"/>
</dbReference>
<dbReference type="Gene3D" id="6.10.340.10">
    <property type="match status" value="1"/>
</dbReference>
<evidence type="ECO:0000256" key="4">
    <source>
        <dbReference type="ARBA" id="ARBA00022475"/>
    </source>
</evidence>
<keyword evidence="5" id="KW-0597">Phosphoprotein</keyword>
<dbReference type="PROSITE" id="PS50109">
    <property type="entry name" value="HIS_KIN"/>
    <property type="match status" value="1"/>
</dbReference>
<organism evidence="18 19">
    <name type="scientific">Cohnella endophytica</name>
    <dbReference type="NCBI Taxonomy" id="2419778"/>
    <lineage>
        <taxon>Bacteria</taxon>
        <taxon>Bacillati</taxon>
        <taxon>Bacillota</taxon>
        <taxon>Bacilli</taxon>
        <taxon>Bacillales</taxon>
        <taxon>Paenibacillaceae</taxon>
        <taxon>Cohnella</taxon>
    </lineage>
</organism>
<keyword evidence="19" id="KW-1185">Reference proteome</keyword>
<dbReference type="GO" id="GO:0005524">
    <property type="term" value="F:ATP binding"/>
    <property type="evidence" value="ECO:0007669"/>
    <property type="project" value="UniProtKB-KW"/>
</dbReference>
<feature type="domain" description="HAMP" evidence="17">
    <location>
        <begin position="190"/>
        <end position="242"/>
    </location>
</feature>
<dbReference type="InterPro" id="IPR036097">
    <property type="entry name" value="HisK_dim/P_sf"/>
</dbReference>
<keyword evidence="12" id="KW-0902">Two-component regulatory system</keyword>
<dbReference type="SUPFAM" id="SSF55874">
    <property type="entry name" value="ATPase domain of HSP90 chaperone/DNA topoisomerase II/histidine kinase"/>
    <property type="match status" value="1"/>
</dbReference>
<keyword evidence="7 15" id="KW-0812">Transmembrane</keyword>
<keyword evidence="14" id="KW-0175">Coiled coil</keyword>
<evidence type="ECO:0000256" key="2">
    <source>
        <dbReference type="ARBA" id="ARBA00004651"/>
    </source>
</evidence>
<keyword evidence="4" id="KW-1003">Cell membrane</keyword>
<dbReference type="InterPro" id="IPR003594">
    <property type="entry name" value="HATPase_dom"/>
</dbReference>
<dbReference type="FunFam" id="3.30.565.10:FF:000006">
    <property type="entry name" value="Sensor histidine kinase WalK"/>
    <property type="match status" value="1"/>
</dbReference>
<evidence type="ECO:0000313" key="18">
    <source>
        <dbReference type="EMBL" id="RKP56176.1"/>
    </source>
</evidence>
<keyword evidence="13 15" id="KW-0472">Membrane</keyword>